<accession>A0ABQ4SEU3</accession>
<dbReference type="EMBL" id="BPQQ01000042">
    <property type="protein sequence ID" value="GJE01752.1"/>
    <property type="molecule type" value="Genomic_DNA"/>
</dbReference>
<evidence type="ECO:0000313" key="1">
    <source>
        <dbReference type="EMBL" id="GJE01752.1"/>
    </source>
</evidence>
<keyword evidence="2" id="KW-1185">Reference proteome</keyword>
<reference evidence="1" key="2">
    <citation type="submission" date="2021-08" db="EMBL/GenBank/DDBJ databases">
        <authorList>
            <person name="Tani A."/>
            <person name="Ola A."/>
            <person name="Ogura Y."/>
            <person name="Katsura K."/>
            <person name="Hayashi T."/>
        </authorList>
    </citation>
    <scope>NUCLEOTIDE SEQUENCE</scope>
    <source>
        <strain evidence="1">DSM 17168</strain>
    </source>
</reference>
<dbReference type="Proteomes" id="UP001055153">
    <property type="component" value="Unassembled WGS sequence"/>
</dbReference>
<comment type="caution">
    <text evidence="1">The sequence shown here is derived from an EMBL/GenBank/DDBJ whole genome shotgun (WGS) entry which is preliminary data.</text>
</comment>
<evidence type="ECO:0008006" key="3">
    <source>
        <dbReference type="Google" id="ProtNLM"/>
    </source>
</evidence>
<sequence>MLNIIRIIAAAAVLIGWSQLAPVLSAAEPAVRPAEAAEPAPVPETSCPLRAWPYIG</sequence>
<evidence type="ECO:0000313" key="2">
    <source>
        <dbReference type="Proteomes" id="UP001055153"/>
    </source>
</evidence>
<dbReference type="RefSeq" id="WP_238236856.1">
    <property type="nucleotide sequence ID" value="NZ_BPQQ01000042.1"/>
</dbReference>
<gene>
    <name evidence="1" type="ORF">GMJLKIPL_3687</name>
</gene>
<name>A0ABQ4SEU3_9HYPH</name>
<organism evidence="1 2">
    <name type="scientific">Methylobacterium isbiliense</name>
    <dbReference type="NCBI Taxonomy" id="315478"/>
    <lineage>
        <taxon>Bacteria</taxon>
        <taxon>Pseudomonadati</taxon>
        <taxon>Pseudomonadota</taxon>
        <taxon>Alphaproteobacteria</taxon>
        <taxon>Hyphomicrobiales</taxon>
        <taxon>Methylobacteriaceae</taxon>
        <taxon>Methylobacterium</taxon>
    </lineage>
</organism>
<reference evidence="1" key="1">
    <citation type="journal article" date="2021" name="Front. Microbiol.">
        <title>Comprehensive Comparative Genomics and Phenotyping of Methylobacterium Species.</title>
        <authorList>
            <person name="Alessa O."/>
            <person name="Ogura Y."/>
            <person name="Fujitani Y."/>
            <person name="Takami H."/>
            <person name="Hayashi T."/>
            <person name="Sahin N."/>
            <person name="Tani A."/>
        </authorList>
    </citation>
    <scope>NUCLEOTIDE SEQUENCE</scope>
    <source>
        <strain evidence="1">DSM 17168</strain>
    </source>
</reference>
<protein>
    <recommendedName>
        <fullName evidence="3">Porin</fullName>
    </recommendedName>
</protein>
<proteinExistence type="predicted"/>